<dbReference type="AlphaFoldDB" id="A0AAT9LBL7"/>
<keyword evidence="1" id="KW-1133">Transmembrane helix</keyword>
<keyword evidence="1" id="KW-0812">Transmembrane</keyword>
<feature type="transmembrane region" description="Helical" evidence="1">
    <location>
        <begin position="6"/>
        <end position="26"/>
    </location>
</feature>
<dbReference type="KEGG" id="fcz:IMF26_09005"/>
<reference evidence="2" key="2">
    <citation type="journal article" date="2023" name="Biology">
        <title>Prokaryotic Life Associated with Coal-Fire Gas Vents Revealed by Metagenomics.</title>
        <authorList>
            <person name="Kadnikov V.V."/>
            <person name="Mardanov A.V."/>
            <person name="Beletsky A.V."/>
            <person name="Karnachuk O.V."/>
            <person name="Ravin N.V."/>
        </authorList>
    </citation>
    <scope>NUCLEOTIDE SEQUENCE</scope>
    <source>
        <strain evidence="2">Bu02</strain>
    </source>
</reference>
<evidence type="ECO:0000313" key="2">
    <source>
        <dbReference type="EMBL" id="QUL98168.1"/>
    </source>
</evidence>
<proteinExistence type="predicted"/>
<dbReference type="Gene3D" id="3.30.70.60">
    <property type="match status" value="1"/>
</dbReference>
<evidence type="ECO:0000256" key="1">
    <source>
        <dbReference type="SAM" id="Phobius"/>
    </source>
</evidence>
<sequence>MRLDTVTIALAITTVAGAIFLINSVFRARALTSELKQIEVDMLSLIQARSALEQSYSNSDRLPSLVGASWEKDVTSGFEKVTKETGVTIYRLQYTKSSPQSGKNIGTVNFELELAGDQEALRRSISLLRSYVQAAKIETIDILPGRGKYQGLYTMKLTGVVYYLGETKADAATK</sequence>
<organism evidence="2">
    <name type="scientific">Candidatus Fermentithermobacillus carboniphilus</name>
    <dbReference type="NCBI Taxonomy" id="3085328"/>
    <lineage>
        <taxon>Bacteria</taxon>
        <taxon>Bacillati</taxon>
        <taxon>Bacillota</taxon>
        <taxon>Candidatus Fermentithermobacillia</taxon>
        <taxon>Candidatus Fermentithermobacillales</taxon>
        <taxon>Candidatus Fermentithermobacillaceae</taxon>
        <taxon>Candidatus Fermentithermobacillus</taxon>
    </lineage>
</organism>
<dbReference type="EMBL" id="CP062796">
    <property type="protein sequence ID" value="QUL98168.1"/>
    <property type="molecule type" value="Genomic_DNA"/>
</dbReference>
<accession>A0AAT9LBL7</accession>
<dbReference type="InterPro" id="IPR014717">
    <property type="entry name" value="Transl_elong_EF1B/ribsomal_bS6"/>
</dbReference>
<name>A0AAT9LBL7_9FIRM</name>
<gene>
    <name evidence="2" type="ORF">IMF26_09005</name>
</gene>
<protein>
    <submittedName>
        <fullName evidence="2">Uncharacterized protein</fullName>
    </submittedName>
</protein>
<keyword evidence="1" id="KW-0472">Membrane</keyword>
<reference evidence="2" key="1">
    <citation type="submission" date="2020-10" db="EMBL/GenBank/DDBJ databases">
        <authorList>
            <person name="Kadnikov V."/>
            <person name="Beletsky A.V."/>
            <person name="Mardanov A.V."/>
            <person name="Karnachuk O.V."/>
            <person name="Ravin N.V."/>
        </authorList>
    </citation>
    <scope>NUCLEOTIDE SEQUENCE</scope>
    <source>
        <strain evidence="2">Bu02</strain>
    </source>
</reference>